<dbReference type="Proteomes" id="UP000030151">
    <property type="component" value="Unassembled WGS sequence"/>
</dbReference>
<feature type="domain" description="JmjC" evidence="1">
    <location>
        <begin position="114"/>
        <end position="314"/>
    </location>
</feature>
<gene>
    <name evidence="2" type="ORF">X797_002780</name>
</gene>
<dbReference type="SMART" id="SM00558">
    <property type="entry name" value="JmjC"/>
    <property type="match status" value="1"/>
</dbReference>
<comment type="caution">
    <text evidence="2">The sequence shown here is derived from an EMBL/GenBank/DDBJ whole genome shotgun (WGS) entry which is preliminary data.</text>
</comment>
<proteinExistence type="predicted"/>
<dbReference type="PANTHER" id="PTHR12461">
    <property type="entry name" value="HYPOXIA-INDUCIBLE FACTOR 1 ALPHA INHIBITOR-RELATED"/>
    <property type="match status" value="1"/>
</dbReference>
<dbReference type="OrthoDB" id="415358at2759"/>
<protein>
    <submittedName>
        <fullName evidence="2">Cupin-like domain protein</fullName>
    </submittedName>
</protein>
<dbReference type="InterPro" id="IPR014710">
    <property type="entry name" value="RmlC-like_jellyroll"/>
</dbReference>
<accession>A0A0A1V6B5</accession>
<organism evidence="2 3">
    <name type="scientific">Metarhizium robertsii</name>
    <dbReference type="NCBI Taxonomy" id="568076"/>
    <lineage>
        <taxon>Eukaryota</taxon>
        <taxon>Fungi</taxon>
        <taxon>Dikarya</taxon>
        <taxon>Ascomycota</taxon>
        <taxon>Pezizomycotina</taxon>
        <taxon>Sordariomycetes</taxon>
        <taxon>Hypocreomycetidae</taxon>
        <taxon>Hypocreales</taxon>
        <taxon>Clavicipitaceae</taxon>
        <taxon>Metarhizium</taxon>
    </lineage>
</organism>
<dbReference type="HOGENOM" id="CLU_016785_6_1_1"/>
<reference evidence="2 3" key="1">
    <citation type="submission" date="2014-02" db="EMBL/GenBank/DDBJ databases">
        <title>The genome sequence of the entomopathogenic fungus Metarhizium robertsii ARSEF 2575.</title>
        <authorList>
            <person name="Giuliano Garisto Donzelli B."/>
            <person name="Roe B.A."/>
            <person name="Macmil S.L."/>
            <person name="Krasnoff S.B."/>
            <person name="Gibson D.M."/>
        </authorList>
    </citation>
    <scope>NUCLEOTIDE SEQUENCE [LARGE SCALE GENOMIC DNA]</scope>
    <source>
        <strain evidence="2 3">ARSEF 2575</strain>
    </source>
</reference>
<dbReference type="AlphaFoldDB" id="A0A0A1V6B5"/>
<dbReference type="Gene3D" id="2.60.120.10">
    <property type="entry name" value="Jelly Rolls"/>
    <property type="match status" value="1"/>
</dbReference>
<evidence type="ECO:0000259" key="1">
    <source>
        <dbReference type="PROSITE" id="PS51184"/>
    </source>
</evidence>
<dbReference type="PROSITE" id="PS51184">
    <property type="entry name" value="JMJC"/>
    <property type="match status" value="1"/>
</dbReference>
<dbReference type="InterPro" id="IPR041667">
    <property type="entry name" value="Cupin_8"/>
</dbReference>
<dbReference type="InterPro" id="IPR003347">
    <property type="entry name" value="JmjC_dom"/>
</dbReference>
<name>A0A0A1V6B5_9HYPO</name>
<dbReference type="PANTHER" id="PTHR12461:SF99">
    <property type="entry name" value="BIFUNCTIONAL PEPTIDASE AND (3S)-LYSYL HYDROXYLASE JMJD7"/>
    <property type="match status" value="1"/>
</dbReference>
<dbReference type="Pfam" id="PF13621">
    <property type="entry name" value="Cupin_8"/>
    <property type="match status" value="1"/>
</dbReference>
<evidence type="ECO:0000313" key="3">
    <source>
        <dbReference type="Proteomes" id="UP000030151"/>
    </source>
</evidence>
<sequence>MTSQIEPALRDVISTFNELNSSTIEELDSEPSPLEFMRFVSRNSPFVIRGAASSWKATRQWSSTYLRSALAGQTVNVAVTPHGNADAPTYSPKDGVTVLAKPHEESQMFDDFLTYLMQQETDKTFPEDSEVRYAQTRQDEYSCLFPDAQKDIPFARIALQRSPDAVNLWIGNSRSVTATHKDNFENIFVQVIGRKHFVLLPPICHPCMNEALLTPATYVRDETGLSIRVDEGADLVPFVTWDPDDPQTNSTAFSRFAQPMRVTLNPGDMLYLPAMWYHKVSQSSIPGGEGFVVAINYWYDMEFSGPTYPMVALVQTLANGILRKPKDMD</sequence>
<dbReference type="EMBL" id="JELW01000002">
    <property type="protein sequence ID" value="EXV05093.1"/>
    <property type="molecule type" value="Genomic_DNA"/>
</dbReference>
<evidence type="ECO:0000313" key="2">
    <source>
        <dbReference type="EMBL" id="EXV05093.1"/>
    </source>
</evidence>
<dbReference type="SUPFAM" id="SSF51197">
    <property type="entry name" value="Clavaminate synthase-like"/>
    <property type="match status" value="1"/>
</dbReference>